<dbReference type="OrthoDB" id="10455749at2759"/>
<protein>
    <submittedName>
        <fullName evidence="2">Uncharacterized protein</fullName>
    </submittedName>
</protein>
<name>A0A0C9U270_PAXIN</name>
<dbReference type="EMBL" id="KN819349">
    <property type="protein sequence ID" value="KIJ13667.1"/>
    <property type="molecule type" value="Genomic_DNA"/>
</dbReference>
<dbReference type="HOGENOM" id="CLU_113819_0_0_1"/>
<evidence type="ECO:0000313" key="3">
    <source>
        <dbReference type="Proteomes" id="UP000053647"/>
    </source>
</evidence>
<dbReference type="Proteomes" id="UP000053647">
    <property type="component" value="Unassembled WGS sequence"/>
</dbReference>
<proteinExistence type="predicted"/>
<dbReference type="AlphaFoldDB" id="A0A0C9U270"/>
<gene>
    <name evidence="2" type="ORF">PAXINDRAFT_156406</name>
</gene>
<reference evidence="2 3" key="1">
    <citation type="submission" date="2014-06" db="EMBL/GenBank/DDBJ databases">
        <authorList>
            <consortium name="DOE Joint Genome Institute"/>
            <person name="Kuo A."/>
            <person name="Kohler A."/>
            <person name="Nagy L.G."/>
            <person name="Floudas D."/>
            <person name="Copeland A."/>
            <person name="Barry K.W."/>
            <person name="Cichocki N."/>
            <person name="Veneault-Fourrey C."/>
            <person name="LaButti K."/>
            <person name="Lindquist E.A."/>
            <person name="Lipzen A."/>
            <person name="Lundell T."/>
            <person name="Morin E."/>
            <person name="Murat C."/>
            <person name="Sun H."/>
            <person name="Tunlid A."/>
            <person name="Henrissat B."/>
            <person name="Grigoriev I.V."/>
            <person name="Hibbett D.S."/>
            <person name="Martin F."/>
            <person name="Nordberg H.P."/>
            <person name="Cantor M.N."/>
            <person name="Hua S.X."/>
        </authorList>
    </citation>
    <scope>NUCLEOTIDE SEQUENCE [LARGE SCALE GENOMIC DNA]</scope>
    <source>
        <strain evidence="2 3">ATCC 200175</strain>
    </source>
</reference>
<sequence>MPHYMLLRSRSTAAVSTFEGKRQSQTQESDGPLYRGDASKDEGSRPDVLFIPTVDTVACQWEADHKMVNGSAGHPERSRVNQLPTFLLSPMKKRTPVALEVDPDNSDSIPTMVLKGKAACMLPTVHAHAINPAPVAGSSTLPALPDRSDHRTFHSLIKDMAVLCQQNDEVLHPEVVRGMLMDLKVEVDMETQESFVLLADKTLMGRMTKK</sequence>
<accession>A0A0C9U270</accession>
<evidence type="ECO:0000256" key="1">
    <source>
        <dbReference type="SAM" id="MobiDB-lite"/>
    </source>
</evidence>
<reference evidence="3" key="2">
    <citation type="submission" date="2015-01" db="EMBL/GenBank/DDBJ databases">
        <title>Evolutionary Origins and Diversification of the Mycorrhizal Mutualists.</title>
        <authorList>
            <consortium name="DOE Joint Genome Institute"/>
            <consortium name="Mycorrhizal Genomics Consortium"/>
            <person name="Kohler A."/>
            <person name="Kuo A."/>
            <person name="Nagy L.G."/>
            <person name="Floudas D."/>
            <person name="Copeland A."/>
            <person name="Barry K.W."/>
            <person name="Cichocki N."/>
            <person name="Veneault-Fourrey C."/>
            <person name="LaButti K."/>
            <person name="Lindquist E.A."/>
            <person name="Lipzen A."/>
            <person name="Lundell T."/>
            <person name="Morin E."/>
            <person name="Murat C."/>
            <person name="Riley R."/>
            <person name="Ohm R."/>
            <person name="Sun H."/>
            <person name="Tunlid A."/>
            <person name="Henrissat B."/>
            <person name="Grigoriev I.V."/>
            <person name="Hibbett D.S."/>
            <person name="Martin F."/>
        </authorList>
    </citation>
    <scope>NUCLEOTIDE SEQUENCE [LARGE SCALE GENOMIC DNA]</scope>
    <source>
        <strain evidence="3">ATCC 200175</strain>
    </source>
</reference>
<evidence type="ECO:0000313" key="2">
    <source>
        <dbReference type="EMBL" id="KIJ13667.1"/>
    </source>
</evidence>
<feature type="region of interest" description="Disordered" evidence="1">
    <location>
        <begin position="1"/>
        <end position="46"/>
    </location>
</feature>
<keyword evidence="3" id="KW-1185">Reference proteome</keyword>
<organism evidence="2 3">
    <name type="scientific">Paxillus involutus ATCC 200175</name>
    <dbReference type="NCBI Taxonomy" id="664439"/>
    <lineage>
        <taxon>Eukaryota</taxon>
        <taxon>Fungi</taxon>
        <taxon>Dikarya</taxon>
        <taxon>Basidiomycota</taxon>
        <taxon>Agaricomycotina</taxon>
        <taxon>Agaricomycetes</taxon>
        <taxon>Agaricomycetidae</taxon>
        <taxon>Boletales</taxon>
        <taxon>Paxilineae</taxon>
        <taxon>Paxillaceae</taxon>
        <taxon>Paxillus</taxon>
    </lineage>
</organism>